<keyword evidence="5" id="KW-1185">Reference proteome</keyword>
<protein>
    <recommendedName>
        <fullName evidence="3">LysM domain-containing protein</fullName>
    </recommendedName>
</protein>
<evidence type="ECO:0000313" key="4">
    <source>
        <dbReference type="EMBL" id="CCF84312.1"/>
    </source>
</evidence>
<dbReference type="SUPFAM" id="SSF54106">
    <property type="entry name" value="LysM domain"/>
    <property type="match status" value="1"/>
</dbReference>
<dbReference type="Pfam" id="PF01476">
    <property type="entry name" value="LysM"/>
    <property type="match status" value="1"/>
</dbReference>
<evidence type="ECO:0000313" key="5">
    <source>
        <dbReference type="Proteomes" id="UP000004221"/>
    </source>
</evidence>
<proteinExistence type="predicted"/>
<accession>I4EI00</accession>
<feature type="compositionally biased region" description="Pro residues" evidence="1">
    <location>
        <begin position="146"/>
        <end position="156"/>
    </location>
</feature>
<dbReference type="InterPro" id="IPR036779">
    <property type="entry name" value="LysM_dom_sf"/>
</dbReference>
<dbReference type="EMBL" id="CAGS01000259">
    <property type="protein sequence ID" value="CCF84312.1"/>
    <property type="molecule type" value="Genomic_DNA"/>
</dbReference>
<dbReference type="OrthoDB" id="145089at2"/>
<comment type="caution">
    <text evidence="4">The sequence shown here is derived from an EMBL/GenBank/DDBJ whole genome shotgun (WGS) entry which is preliminary data.</text>
</comment>
<feature type="compositionally biased region" description="Low complexity" evidence="1">
    <location>
        <begin position="125"/>
        <end position="141"/>
    </location>
</feature>
<dbReference type="Gene3D" id="3.10.350.10">
    <property type="entry name" value="LysM domain"/>
    <property type="match status" value="1"/>
</dbReference>
<dbReference type="PROSITE" id="PS51782">
    <property type="entry name" value="LYSM"/>
    <property type="match status" value="1"/>
</dbReference>
<feature type="transmembrane region" description="Helical" evidence="2">
    <location>
        <begin position="97"/>
        <end position="123"/>
    </location>
</feature>
<keyword evidence="2" id="KW-0812">Transmembrane</keyword>
<keyword evidence="2" id="KW-1133">Transmembrane helix</keyword>
<evidence type="ECO:0000259" key="3">
    <source>
        <dbReference type="PROSITE" id="PS51782"/>
    </source>
</evidence>
<gene>
    <name evidence="4" type="ORF">NITHO_3310029</name>
</gene>
<organism evidence="4 5">
    <name type="scientific">Nitrolancea hollandica Lb</name>
    <dbReference type="NCBI Taxonomy" id="1129897"/>
    <lineage>
        <taxon>Bacteria</taxon>
        <taxon>Pseudomonadati</taxon>
        <taxon>Thermomicrobiota</taxon>
        <taxon>Thermomicrobia</taxon>
        <taxon>Sphaerobacterales</taxon>
        <taxon>Sphaerobacterineae</taxon>
        <taxon>Sphaerobacteraceae</taxon>
        <taxon>Nitrolancea</taxon>
    </lineage>
</organism>
<keyword evidence="2" id="KW-0472">Membrane</keyword>
<evidence type="ECO:0000256" key="2">
    <source>
        <dbReference type="SAM" id="Phobius"/>
    </source>
</evidence>
<dbReference type="RefSeq" id="WP_008478392.1">
    <property type="nucleotide sequence ID" value="NZ_CAGS01000259.1"/>
</dbReference>
<sequence>MNSHGTTQQPEADAAGQIPRTACPLLGLRDDPATHALYPRDDHQCGVAGVGAPSLEQQAGYCLSTRHAQCPHFVKRTAAPGDHGQMESRKSGRSRRLIVTTILVGLTALLGTGVVLAVVVGMATPGSSTSTVTSTSDRSGGMPSTQPLPTPAPAMPTPESTLVPSTNSPSPAAAATEPPARHTVAPGETLGEIAERYDTTVAELVRINQIDDAGNIPVGMVLQLRAAEPEPESGAP</sequence>
<evidence type="ECO:0000256" key="1">
    <source>
        <dbReference type="SAM" id="MobiDB-lite"/>
    </source>
</evidence>
<dbReference type="SMART" id="SM00257">
    <property type="entry name" value="LysM"/>
    <property type="match status" value="1"/>
</dbReference>
<dbReference type="CDD" id="cd00118">
    <property type="entry name" value="LysM"/>
    <property type="match status" value="1"/>
</dbReference>
<dbReference type="Proteomes" id="UP000004221">
    <property type="component" value="Unassembled WGS sequence"/>
</dbReference>
<feature type="region of interest" description="Disordered" evidence="1">
    <location>
        <begin position="125"/>
        <end position="184"/>
    </location>
</feature>
<name>I4EI00_9BACT</name>
<reference evidence="4 5" key="1">
    <citation type="journal article" date="2012" name="ISME J.">
        <title>Nitrification expanded: discovery, physiology and genomics of a nitrite-oxidizing bacterium from the phylum Chloroflexi.</title>
        <authorList>
            <person name="Sorokin D.Y."/>
            <person name="Lucker S."/>
            <person name="Vejmelkova D."/>
            <person name="Kostrikina N.A."/>
            <person name="Kleerebezem R."/>
            <person name="Rijpstra W.I."/>
            <person name="Damste J.S."/>
            <person name="Le Paslier D."/>
            <person name="Muyzer G."/>
            <person name="Wagner M."/>
            <person name="van Loosdrecht M.C."/>
            <person name="Daims H."/>
        </authorList>
    </citation>
    <scope>NUCLEOTIDE SEQUENCE [LARGE SCALE GENOMIC DNA]</scope>
    <source>
        <strain evidence="5">none</strain>
    </source>
</reference>
<feature type="domain" description="LysM" evidence="3">
    <location>
        <begin position="180"/>
        <end position="224"/>
    </location>
</feature>
<feature type="compositionally biased region" description="Low complexity" evidence="1">
    <location>
        <begin position="164"/>
        <end position="178"/>
    </location>
</feature>
<dbReference type="AlphaFoldDB" id="I4EI00"/>
<dbReference type="InterPro" id="IPR018392">
    <property type="entry name" value="LysM"/>
</dbReference>